<protein>
    <recommendedName>
        <fullName evidence="1">Protein SDA1</fullName>
    </recommendedName>
</protein>
<comment type="similarity">
    <text evidence="1">Belongs to the SDA1 family.</text>
</comment>
<dbReference type="InterPro" id="IPR027312">
    <property type="entry name" value="Sda1"/>
</dbReference>
<dbReference type="GO" id="GO:0015031">
    <property type="term" value="P:protein transport"/>
    <property type="evidence" value="ECO:0007669"/>
    <property type="project" value="UniProtKB-KW"/>
</dbReference>
<evidence type="ECO:0000313" key="5">
    <source>
        <dbReference type="Proteomes" id="UP000585474"/>
    </source>
</evidence>
<comment type="function">
    <text evidence="1">Required for 60S pre-ribosomal subunits export to the cytoplasm.</text>
</comment>
<feature type="compositionally biased region" description="Acidic residues" evidence="2">
    <location>
        <begin position="189"/>
        <end position="214"/>
    </location>
</feature>
<dbReference type="AlphaFoldDB" id="A0A7J0FMS8"/>
<evidence type="ECO:0000256" key="2">
    <source>
        <dbReference type="SAM" id="MobiDB-lite"/>
    </source>
</evidence>
<keyword evidence="1" id="KW-0690">Ribosome biogenesis</keyword>
<gene>
    <name evidence="4" type="ORF">Acr_13g0014320</name>
</gene>
<accession>A0A7J0FMS8</accession>
<dbReference type="InterPro" id="IPR012977">
    <property type="entry name" value="SDA1_N"/>
</dbReference>
<comment type="caution">
    <text evidence="4">The sequence shown here is derived from an EMBL/GenBank/DDBJ whole genome shotgun (WGS) entry which is preliminary data.</text>
</comment>
<proteinExistence type="inferred from homology"/>
<dbReference type="EMBL" id="BJWL01000013">
    <property type="protein sequence ID" value="GFZ00033.1"/>
    <property type="molecule type" value="Genomic_DNA"/>
</dbReference>
<evidence type="ECO:0000259" key="3">
    <source>
        <dbReference type="Pfam" id="PF08158"/>
    </source>
</evidence>
<dbReference type="OrthoDB" id="2196187at2759"/>
<feature type="compositionally biased region" description="Acidic residues" evidence="2">
    <location>
        <begin position="172"/>
        <end position="182"/>
    </location>
</feature>
<dbReference type="PANTHER" id="PTHR12730">
    <property type="entry name" value="HSDA/SDA1-RELATED"/>
    <property type="match status" value="1"/>
</dbReference>
<name>A0A7J0FMS8_9ERIC</name>
<dbReference type="GO" id="GO:0000055">
    <property type="term" value="P:ribosomal large subunit export from nucleus"/>
    <property type="evidence" value="ECO:0007669"/>
    <property type="project" value="UniProtKB-UniRule"/>
</dbReference>
<keyword evidence="5" id="KW-1185">Reference proteome</keyword>
<keyword evidence="1" id="KW-0539">Nucleus</keyword>
<dbReference type="PANTHER" id="PTHR12730:SF0">
    <property type="entry name" value="PROTEIN SDA1 HOMOLOG"/>
    <property type="match status" value="1"/>
</dbReference>
<feature type="compositionally biased region" description="Acidic residues" evidence="2">
    <location>
        <begin position="150"/>
        <end position="162"/>
    </location>
</feature>
<dbReference type="GO" id="GO:0005730">
    <property type="term" value="C:nucleolus"/>
    <property type="evidence" value="ECO:0007669"/>
    <property type="project" value="UniProtKB-SubCell"/>
</dbReference>
<dbReference type="GO" id="GO:0042273">
    <property type="term" value="P:ribosomal large subunit biogenesis"/>
    <property type="evidence" value="ECO:0007669"/>
    <property type="project" value="UniProtKB-UniRule"/>
</dbReference>
<evidence type="ECO:0000256" key="1">
    <source>
        <dbReference type="RuleBase" id="RU365057"/>
    </source>
</evidence>
<sequence length="225" mass="24473">MMMLEVIARTVGLHRLILLNFYPFLQKYVQPHQCDITNLLAAAAQACHDMAIAVGVNVVREICVPMPLDIGEVNVGRSTDSKARPKAFGEVNVASNVPGLELLQDDEEEAGCSGDGQDSVEYGVTSSDDQDGDVIKEVDNNDDGGGGGSDGDEEEEDDDANLEIENLNDKMQEDDEVSEDEANGNGTENDSDMSDEDDLDADDDDDEEREDVDEHDGIQWFAQSL</sequence>
<feature type="region of interest" description="Disordered" evidence="2">
    <location>
        <begin position="107"/>
        <end position="225"/>
    </location>
</feature>
<comment type="subcellular location">
    <subcellularLocation>
        <location evidence="1">Nucleus</location>
        <location evidence="1">Nucleolus</location>
    </subcellularLocation>
</comment>
<feature type="domain" description="SDA1 N-terminal" evidence="3">
    <location>
        <begin position="1"/>
        <end position="50"/>
    </location>
</feature>
<organism evidence="4 5">
    <name type="scientific">Actinidia rufa</name>
    <dbReference type="NCBI Taxonomy" id="165716"/>
    <lineage>
        <taxon>Eukaryota</taxon>
        <taxon>Viridiplantae</taxon>
        <taxon>Streptophyta</taxon>
        <taxon>Embryophyta</taxon>
        <taxon>Tracheophyta</taxon>
        <taxon>Spermatophyta</taxon>
        <taxon>Magnoliopsida</taxon>
        <taxon>eudicotyledons</taxon>
        <taxon>Gunneridae</taxon>
        <taxon>Pentapetalae</taxon>
        <taxon>asterids</taxon>
        <taxon>Ericales</taxon>
        <taxon>Actinidiaceae</taxon>
        <taxon>Actinidia</taxon>
    </lineage>
</organism>
<dbReference type="Proteomes" id="UP000585474">
    <property type="component" value="Unassembled WGS sequence"/>
</dbReference>
<keyword evidence="1" id="KW-0653">Protein transport</keyword>
<reference evidence="4 5" key="1">
    <citation type="submission" date="2019-07" db="EMBL/GenBank/DDBJ databases">
        <title>De Novo Assembly of kiwifruit Actinidia rufa.</title>
        <authorList>
            <person name="Sugita-Konishi S."/>
            <person name="Sato K."/>
            <person name="Mori E."/>
            <person name="Abe Y."/>
            <person name="Kisaki G."/>
            <person name="Hamano K."/>
            <person name="Suezawa K."/>
            <person name="Otani M."/>
            <person name="Fukuda T."/>
            <person name="Manabe T."/>
            <person name="Gomi K."/>
            <person name="Tabuchi M."/>
            <person name="Akimitsu K."/>
            <person name="Kataoka I."/>
        </authorList>
    </citation>
    <scope>NUCLEOTIDE SEQUENCE [LARGE SCALE GENOMIC DNA]</scope>
    <source>
        <strain evidence="5">cv. Fuchu</strain>
    </source>
</reference>
<keyword evidence="1" id="KW-0813">Transport</keyword>
<evidence type="ECO:0000313" key="4">
    <source>
        <dbReference type="EMBL" id="GFZ00033.1"/>
    </source>
</evidence>
<dbReference type="Pfam" id="PF08158">
    <property type="entry name" value="SDA1_HEAT"/>
    <property type="match status" value="1"/>
</dbReference>